<dbReference type="EMBL" id="CP011213">
    <property type="protein sequence ID" value="AKM82753.1"/>
    <property type="molecule type" value="Genomic_DNA"/>
</dbReference>
<dbReference type="STRING" id="1618337.UT28_C0001G0976"/>
<organism evidence="8 9">
    <name type="scientific">Berkelbacteria bacterium GW2011_GWE1_39_12</name>
    <dbReference type="NCBI Taxonomy" id="1618337"/>
    <lineage>
        <taxon>Bacteria</taxon>
        <taxon>Candidatus Berkelbacteria</taxon>
    </lineage>
</organism>
<dbReference type="GO" id="GO:0005829">
    <property type="term" value="C:cytosol"/>
    <property type="evidence" value="ECO:0007669"/>
    <property type="project" value="TreeGrafter"/>
</dbReference>
<dbReference type="InterPro" id="IPR006027">
    <property type="entry name" value="NusB_RsmB_TIM44"/>
</dbReference>
<evidence type="ECO:0000256" key="2">
    <source>
        <dbReference type="ARBA" id="ARBA00022814"/>
    </source>
</evidence>
<dbReference type="AlphaFoldDB" id="A0A0G4B5T3"/>
<protein>
    <recommendedName>
        <fullName evidence="6">Transcription antitermination protein NusB</fullName>
    </recommendedName>
    <alternativeName>
        <fullName evidence="6">Antitermination factor NusB</fullName>
    </alternativeName>
</protein>
<evidence type="ECO:0000313" key="8">
    <source>
        <dbReference type="EMBL" id="AKM82753.1"/>
    </source>
</evidence>
<dbReference type="GO" id="GO:0006353">
    <property type="term" value="P:DNA-templated transcription termination"/>
    <property type="evidence" value="ECO:0007669"/>
    <property type="project" value="UniProtKB-UniRule"/>
</dbReference>
<reference evidence="8 9" key="1">
    <citation type="journal article" date="2015" name="Nature">
        <title>rRNA introns, odd ribosomes, and small enigmatic genomes across a large radiation of phyla.</title>
        <authorList>
            <person name="Brown C.T."/>
            <person name="Hug L.A."/>
            <person name="Thomas B.C."/>
            <person name="Sharon I."/>
            <person name="Castelle C.J."/>
            <person name="Singh A."/>
            <person name="Wilkins M.J."/>
            <person name="Williams K.H."/>
            <person name="Banfield J.F."/>
        </authorList>
    </citation>
    <scope>NUCLEOTIDE SEQUENCE [LARGE SCALE GENOMIC DNA]</scope>
</reference>
<dbReference type="PATRIC" id="fig|1618337.4.peg.967"/>
<dbReference type="InterPro" id="IPR035926">
    <property type="entry name" value="NusB-like_sf"/>
</dbReference>
<gene>
    <name evidence="6" type="primary">nusB</name>
    <name evidence="8" type="ORF">UT28_C0001G0976</name>
</gene>
<feature type="domain" description="NusB/RsmB/TIM44" evidence="7">
    <location>
        <begin position="6"/>
        <end position="130"/>
    </location>
</feature>
<sequence>MNRHLSRVIIMQSLYEWDFRPDAALEEIKQRNIENYNEDADKEFIDNTISGVIKNIEQEDKLITEAAPEWPLEQISAIDKTILRIAIFEILFSEDIPPKVAINEAVELGKTFGGENSSKFINGVLGTVYRKSPKYDPTQDEKELKKDE</sequence>
<dbReference type="NCBIfam" id="TIGR01951">
    <property type="entry name" value="nusB"/>
    <property type="match status" value="1"/>
</dbReference>
<evidence type="ECO:0000259" key="7">
    <source>
        <dbReference type="Pfam" id="PF01029"/>
    </source>
</evidence>
<dbReference type="Proteomes" id="UP000035648">
    <property type="component" value="Chromosome"/>
</dbReference>
<comment type="similarity">
    <text evidence="1 6">Belongs to the NusB family.</text>
</comment>
<evidence type="ECO:0000256" key="3">
    <source>
        <dbReference type="ARBA" id="ARBA00022884"/>
    </source>
</evidence>
<keyword evidence="4 6" id="KW-0805">Transcription regulation</keyword>
<dbReference type="SUPFAM" id="SSF48013">
    <property type="entry name" value="NusB-like"/>
    <property type="match status" value="1"/>
</dbReference>
<proteinExistence type="inferred from homology"/>
<dbReference type="InterPro" id="IPR011605">
    <property type="entry name" value="NusB_fam"/>
</dbReference>
<evidence type="ECO:0000256" key="1">
    <source>
        <dbReference type="ARBA" id="ARBA00005952"/>
    </source>
</evidence>
<accession>A0A0G4B5T3</accession>
<evidence type="ECO:0000256" key="4">
    <source>
        <dbReference type="ARBA" id="ARBA00023015"/>
    </source>
</evidence>
<dbReference type="GO" id="GO:0031564">
    <property type="term" value="P:transcription antitermination"/>
    <property type="evidence" value="ECO:0007669"/>
    <property type="project" value="UniProtKB-KW"/>
</dbReference>
<keyword evidence="5 6" id="KW-0804">Transcription</keyword>
<name>A0A0G4B5T3_9BACT</name>
<comment type="function">
    <text evidence="6">Involved in transcription antitermination. Required for transcription of ribosomal RNA (rRNA) genes. Binds specifically to the boxA antiterminator sequence of the ribosomal RNA (rrn) operons.</text>
</comment>
<evidence type="ECO:0000313" key="9">
    <source>
        <dbReference type="Proteomes" id="UP000035648"/>
    </source>
</evidence>
<dbReference type="KEGG" id="bbgw:UT28_C0001G0976"/>
<evidence type="ECO:0000256" key="5">
    <source>
        <dbReference type="ARBA" id="ARBA00023163"/>
    </source>
</evidence>
<dbReference type="Pfam" id="PF01029">
    <property type="entry name" value="NusB"/>
    <property type="match status" value="1"/>
</dbReference>
<dbReference type="GO" id="GO:0003723">
    <property type="term" value="F:RNA binding"/>
    <property type="evidence" value="ECO:0007669"/>
    <property type="project" value="UniProtKB-UniRule"/>
</dbReference>
<evidence type="ECO:0000256" key="6">
    <source>
        <dbReference type="HAMAP-Rule" id="MF_00073"/>
    </source>
</evidence>
<dbReference type="PANTHER" id="PTHR11078">
    <property type="entry name" value="N UTILIZATION SUBSTANCE PROTEIN B-RELATED"/>
    <property type="match status" value="1"/>
</dbReference>
<dbReference type="Gene3D" id="1.10.940.10">
    <property type="entry name" value="NusB-like"/>
    <property type="match status" value="1"/>
</dbReference>
<dbReference type="PANTHER" id="PTHR11078:SF3">
    <property type="entry name" value="ANTITERMINATION NUSB DOMAIN-CONTAINING PROTEIN"/>
    <property type="match status" value="1"/>
</dbReference>
<keyword evidence="3 6" id="KW-0694">RNA-binding</keyword>
<keyword evidence="2 6" id="KW-0889">Transcription antitermination</keyword>
<dbReference type="HAMAP" id="MF_00073">
    <property type="entry name" value="NusB"/>
    <property type="match status" value="1"/>
</dbReference>